<keyword evidence="3 6" id="KW-0809">Transit peptide</keyword>
<dbReference type="Pfam" id="PF01597">
    <property type="entry name" value="GCV_H"/>
    <property type="match status" value="1"/>
</dbReference>
<dbReference type="PROSITE" id="PS50968">
    <property type="entry name" value="BIOTINYL_LIPOYL"/>
    <property type="match status" value="1"/>
</dbReference>
<dbReference type="PANTHER" id="PTHR11715">
    <property type="entry name" value="GLYCINE CLEAVAGE SYSTEM H PROTEIN"/>
    <property type="match status" value="1"/>
</dbReference>
<dbReference type="HAMAP" id="MF_00272">
    <property type="entry name" value="GcvH"/>
    <property type="match status" value="1"/>
</dbReference>
<dbReference type="Ensembl" id="ENSNMLT00000010759.1">
    <property type="protein sequence ID" value="ENSNMLP00000009513.1"/>
    <property type="gene ID" value="ENSNMLG00000006614.1"/>
</dbReference>
<dbReference type="PROSITE" id="PS00189">
    <property type="entry name" value="LIPOYL"/>
    <property type="match status" value="1"/>
</dbReference>
<keyword evidence="6" id="KW-0496">Mitochondrion</keyword>
<feature type="modified residue" description="N6-lipoyllysine" evidence="5">
    <location>
        <position position="164"/>
    </location>
</feature>
<dbReference type="Gene3D" id="2.40.50.100">
    <property type="match status" value="1"/>
</dbReference>
<name>A0A8C6SSB3_9GOBI</name>
<dbReference type="PANTHER" id="PTHR11715:SF10">
    <property type="entry name" value="GLYCINE CLEAVAGE SYSTEM H PROTEIN"/>
    <property type="match status" value="1"/>
</dbReference>
<dbReference type="InterPro" id="IPR002930">
    <property type="entry name" value="GCV_H"/>
</dbReference>
<evidence type="ECO:0000256" key="6">
    <source>
        <dbReference type="RuleBase" id="RU364055"/>
    </source>
</evidence>
<dbReference type="CDD" id="cd06848">
    <property type="entry name" value="GCS_H"/>
    <property type="match status" value="1"/>
</dbReference>
<keyword evidence="2 5" id="KW-0450">Lipoyl</keyword>
<feature type="domain" description="Lipoyl-binding" evidence="8">
    <location>
        <begin position="123"/>
        <end position="205"/>
    </location>
</feature>
<dbReference type="AlphaFoldDB" id="A0A8C6SSB3"/>
<dbReference type="NCBIfam" id="TIGR00527">
    <property type="entry name" value="gcvH"/>
    <property type="match status" value="1"/>
</dbReference>
<dbReference type="InterPro" id="IPR017453">
    <property type="entry name" value="GCV_H_sub"/>
</dbReference>
<feature type="region of interest" description="Disordered" evidence="7">
    <location>
        <begin position="21"/>
        <end position="44"/>
    </location>
</feature>
<sequence>MFKPQKYNPNMALILRRNYHHQQRAGNPRSASIPLPNSSRSKPFSLMRHHSSTDMAVCGLLLRSLCSGFSTVVPALSRPALTLPLRLKNQPYVRRTVASSSHLSAALKFTDKHEWIRVEDDGVGTVGISNFAQEALGDVVYCGLPEVGTQLAQQDEFGALESVKAASELYSPLTGEVVEVNTLLADRPGLVNSSCYKDGWLMKMTIAKPDELDTLMDEAAYERYIHSMED</sequence>
<reference evidence="9" key="1">
    <citation type="submission" date="2025-08" db="UniProtKB">
        <authorList>
            <consortium name="Ensembl"/>
        </authorList>
    </citation>
    <scope>IDENTIFICATION</scope>
</reference>
<evidence type="ECO:0000256" key="1">
    <source>
        <dbReference type="ARBA" id="ARBA00009249"/>
    </source>
</evidence>
<organism evidence="9 10">
    <name type="scientific">Neogobius melanostomus</name>
    <name type="common">round goby</name>
    <dbReference type="NCBI Taxonomy" id="47308"/>
    <lineage>
        <taxon>Eukaryota</taxon>
        <taxon>Metazoa</taxon>
        <taxon>Chordata</taxon>
        <taxon>Craniata</taxon>
        <taxon>Vertebrata</taxon>
        <taxon>Euteleostomi</taxon>
        <taxon>Actinopterygii</taxon>
        <taxon>Neopterygii</taxon>
        <taxon>Teleostei</taxon>
        <taxon>Neoteleostei</taxon>
        <taxon>Acanthomorphata</taxon>
        <taxon>Gobiaria</taxon>
        <taxon>Gobiiformes</taxon>
        <taxon>Gobioidei</taxon>
        <taxon>Gobiidae</taxon>
        <taxon>Benthophilinae</taxon>
        <taxon>Neogobiini</taxon>
        <taxon>Neogobius</taxon>
    </lineage>
</organism>
<evidence type="ECO:0000256" key="2">
    <source>
        <dbReference type="ARBA" id="ARBA00022823"/>
    </source>
</evidence>
<evidence type="ECO:0000259" key="8">
    <source>
        <dbReference type="PROSITE" id="PS50968"/>
    </source>
</evidence>
<comment type="cofactor">
    <cofactor evidence="6">
        <name>(R)-lipoate</name>
        <dbReference type="ChEBI" id="CHEBI:83088"/>
    </cofactor>
    <text evidence="6">Binds 1 lipoyl cofactor covalently.</text>
</comment>
<evidence type="ECO:0000256" key="7">
    <source>
        <dbReference type="SAM" id="MobiDB-lite"/>
    </source>
</evidence>
<comment type="function">
    <text evidence="4">The glycine cleavage system catalyzes the degradation of glycine. The H protein (GCSH) shuttles the methylamine group of glycine from the P protein (GLDC) to the T protein (GCST). Has a pivotal role in the lipoylation of enzymes involved in cellular energetics such as the mitochondrial dihydrolipoyllysine-residue acetyltransferase component of pyruvate dehydrogenase complex (DLAT), and the mitochondrial dihydrolipoyllysine-residue succinyltransferase component of 2-oxoglutarate dehydrogenase complex (DLST).</text>
</comment>
<dbReference type="InterPro" id="IPR011053">
    <property type="entry name" value="Single_hybrid_motif"/>
</dbReference>
<comment type="subunit">
    <text evidence="6">The glycine cleavage system is composed of four proteins: P, T, L and H.</text>
</comment>
<dbReference type="GO" id="GO:0009249">
    <property type="term" value="P:protein lipoylation"/>
    <property type="evidence" value="ECO:0007669"/>
    <property type="project" value="TreeGrafter"/>
</dbReference>
<dbReference type="InterPro" id="IPR003016">
    <property type="entry name" value="2-oxoA_DH_lipoyl-BS"/>
</dbReference>
<dbReference type="SUPFAM" id="SSF51230">
    <property type="entry name" value="Single hybrid motif"/>
    <property type="match status" value="1"/>
</dbReference>
<evidence type="ECO:0000256" key="3">
    <source>
        <dbReference type="ARBA" id="ARBA00022946"/>
    </source>
</evidence>
<comment type="subcellular location">
    <subcellularLocation>
        <location evidence="6">Mitochondrion</location>
    </subcellularLocation>
</comment>
<evidence type="ECO:0000313" key="9">
    <source>
        <dbReference type="Ensembl" id="ENSNMLP00000009513.1"/>
    </source>
</evidence>
<dbReference type="GO" id="GO:0019464">
    <property type="term" value="P:glycine decarboxylation via glycine cleavage system"/>
    <property type="evidence" value="ECO:0007669"/>
    <property type="project" value="UniProtKB-UniRule"/>
</dbReference>
<dbReference type="NCBIfam" id="NF002270">
    <property type="entry name" value="PRK01202.1"/>
    <property type="match status" value="1"/>
</dbReference>
<accession>A0A8C6SSB3</accession>
<comment type="function">
    <text evidence="6">The H protein shuttles the methylamine group of glycine from the P protein to the T protein.</text>
</comment>
<keyword evidence="10" id="KW-1185">Reference proteome</keyword>
<dbReference type="GO" id="GO:0005960">
    <property type="term" value="C:glycine cleavage complex"/>
    <property type="evidence" value="ECO:0007669"/>
    <property type="project" value="UniProtKB-UniRule"/>
</dbReference>
<dbReference type="Proteomes" id="UP000694523">
    <property type="component" value="Unplaced"/>
</dbReference>
<reference evidence="9" key="2">
    <citation type="submission" date="2025-09" db="UniProtKB">
        <authorList>
            <consortium name="Ensembl"/>
        </authorList>
    </citation>
    <scope>IDENTIFICATION</scope>
</reference>
<protein>
    <recommendedName>
        <fullName evidence="6">Glycine cleavage system H protein</fullName>
    </recommendedName>
</protein>
<proteinExistence type="inferred from homology"/>
<comment type="similarity">
    <text evidence="1 6">Belongs to the GcvH family.</text>
</comment>
<dbReference type="GO" id="GO:0005739">
    <property type="term" value="C:mitochondrion"/>
    <property type="evidence" value="ECO:0007669"/>
    <property type="project" value="UniProtKB-SubCell"/>
</dbReference>
<dbReference type="InterPro" id="IPR000089">
    <property type="entry name" value="Biotin_lipoyl"/>
</dbReference>
<dbReference type="InterPro" id="IPR033753">
    <property type="entry name" value="GCV_H/Fam206"/>
</dbReference>
<evidence type="ECO:0000313" key="10">
    <source>
        <dbReference type="Proteomes" id="UP000694523"/>
    </source>
</evidence>
<evidence type="ECO:0000256" key="5">
    <source>
        <dbReference type="PIRSR" id="PIRSR617453-50"/>
    </source>
</evidence>
<evidence type="ECO:0000256" key="4">
    <source>
        <dbReference type="ARBA" id="ARBA00046240"/>
    </source>
</evidence>